<proteinExistence type="predicted"/>
<sequence length="211" mass="23478">MKSIKLTVLFILIVQIAQGQDKYDDNSIKTLSGTTGHSGGFGALSFKMTKLKDETVPMFGVRGGWIINRSLAIGLEGYGVIPSAKLENISPVPNEKSIILGGYGGLFLEPIFFSNQVIHFTFPISTGAGWLGYHTDWESENYRLGINNDLIDEDVFWYIEPGVSAELNVAKSFRLAMGMSYRVVQDLELKDTDNQDFNNLSYFLTLKIGKF</sequence>
<accession>A0ABT8KJK3</accession>
<protein>
    <recommendedName>
        <fullName evidence="3">Outer membrane protein beta-barrel domain-containing protein</fullName>
    </recommendedName>
</protein>
<evidence type="ECO:0000313" key="1">
    <source>
        <dbReference type="EMBL" id="MDN5199770.1"/>
    </source>
</evidence>
<dbReference type="EMBL" id="JAUJEA010000001">
    <property type="protein sequence ID" value="MDN5199770.1"/>
    <property type="molecule type" value="Genomic_DNA"/>
</dbReference>
<reference evidence="1" key="1">
    <citation type="submission" date="2023-06" db="EMBL/GenBank/DDBJ databases">
        <title>Genomic of Parafulvivirga corallium.</title>
        <authorList>
            <person name="Wang G."/>
        </authorList>
    </citation>
    <scope>NUCLEOTIDE SEQUENCE</scope>
    <source>
        <strain evidence="1">BMA10</strain>
    </source>
</reference>
<evidence type="ECO:0000313" key="2">
    <source>
        <dbReference type="Proteomes" id="UP001172082"/>
    </source>
</evidence>
<keyword evidence="2" id="KW-1185">Reference proteome</keyword>
<dbReference type="RefSeq" id="WP_346749802.1">
    <property type="nucleotide sequence ID" value="NZ_JAUJEA010000001.1"/>
</dbReference>
<name>A0ABT8KJK3_9BACT</name>
<organism evidence="1 2">
    <name type="scientific">Splendidivirga corallicola</name>
    <dbReference type="NCBI Taxonomy" id="3051826"/>
    <lineage>
        <taxon>Bacteria</taxon>
        <taxon>Pseudomonadati</taxon>
        <taxon>Bacteroidota</taxon>
        <taxon>Cytophagia</taxon>
        <taxon>Cytophagales</taxon>
        <taxon>Splendidivirgaceae</taxon>
        <taxon>Splendidivirga</taxon>
    </lineage>
</organism>
<evidence type="ECO:0008006" key="3">
    <source>
        <dbReference type="Google" id="ProtNLM"/>
    </source>
</evidence>
<gene>
    <name evidence="1" type="ORF">QQ008_00310</name>
</gene>
<dbReference type="Proteomes" id="UP001172082">
    <property type="component" value="Unassembled WGS sequence"/>
</dbReference>
<comment type="caution">
    <text evidence="1">The sequence shown here is derived from an EMBL/GenBank/DDBJ whole genome shotgun (WGS) entry which is preliminary data.</text>
</comment>